<sequence length="506" mass="56644">MKPIAELIVDHNTLVNVTRKHAAVTLLRLEHPEVLVTVLDNTFAPDREAIPADEFEGDVETVLRTLHQAGIATPRTREVDGGSASVQALCRSWVDGGWLWKTPDGEAGTPVYSRTAETHESLEWLRQLTTARRDTGARQVGVLIEQMEDMAAKVSGDRDRQLARIRAEIAALEERELRILEGEEAGITLDDFQHWYDNIRALQRRIRLGIVYAAQQLPKERRKFLDEIAADEMDGITHIHAYDEAWRRVLDNSQGRAAREASDILSDAELRLKFGRNTDAIINSEQAEVLLANEIRELRDYPVGLYNQFAPLLTVFTDNLEDAADAFRRRTESLARGGWTDALRRAWKALRDNDSRTLPIDALPEPVNADIGAAPASPIVRAVAEDTPPLDNGDVSDAAPMNLDYLARWGEPHPREIEAHISRALTDADDGVTISLADVWADAPHNLRRWVELFPYFTYATRHGDDGSIHEHAGRRVTIETTGPEGEVIACEVPAISFIKLTDIRQ</sequence>
<reference evidence="1 2" key="1">
    <citation type="submission" date="2016-10" db="EMBL/GenBank/DDBJ databases">
        <title>Evaluation of Human, Veterinary and Environmental Mycobacterium chelonae Isolates by Core Genome Phylogenomic Analysis, Targeted Gene Comparison, and Anti-microbial Susceptibility Patterns: A Tale of Mistaken Identities.</title>
        <authorList>
            <person name="Fogelson S.B."/>
            <person name="Camus A.C."/>
            <person name="Lorenz W."/>
            <person name="Vasireddy R."/>
            <person name="Vasireddy S."/>
            <person name="Smith T."/>
            <person name="Brown-Elliott B.A."/>
            <person name="Wallace R.J.Jr."/>
            <person name="Hasan N.A."/>
            <person name="Reischl U."/>
            <person name="Sanchez S."/>
        </authorList>
    </citation>
    <scope>NUCLEOTIDE SEQUENCE [LARGE SCALE GENOMIC DNA]</scope>
    <source>
        <strain evidence="1 2">15518</strain>
    </source>
</reference>
<dbReference type="Proteomes" id="UP000179441">
    <property type="component" value="Unassembled WGS sequence"/>
</dbReference>
<evidence type="ECO:0000313" key="1">
    <source>
        <dbReference type="EMBL" id="OHU80126.1"/>
    </source>
</evidence>
<gene>
    <name evidence="1" type="ORF">BKG84_18750</name>
</gene>
<dbReference type="EMBL" id="MLIS01000001">
    <property type="protein sequence ID" value="OHU80126.1"/>
    <property type="molecule type" value="Genomic_DNA"/>
</dbReference>
<dbReference type="Pfam" id="PF11855">
    <property type="entry name" value="DUF3375"/>
    <property type="match status" value="1"/>
</dbReference>
<dbReference type="InterPro" id="IPR021804">
    <property type="entry name" value="DUF3375"/>
</dbReference>
<dbReference type="RefSeq" id="WP_070952176.1">
    <property type="nucleotide sequence ID" value="NZ_CP050145.1"/>
</dbReference>
<protein>
    <recommendedName>
        <fullName evidence="3">DUF3375 domain-containing protein</fullName>
    </recommendedName>
</protein>
<proteinExistence type="predicted"/>
<comment type="caution">
    <text evidence="1">The sequence shown here is derived from an EMBL/GenBank/DDBJ whole genome shotgun (WGS) entry which is preliminary data.</text>
</comment>
<evidence type="ECO:0000313" key="2">
    <source>
        <dbReference type="Proteomes" id="UP000179441"/>
    </source>
</evidence>
<accession>A0A1S1MA37</accession>
<evidence type="ECO:0008006" key="3">
    <source>
        <dbReference type="Google" id="ProtNLM"/>
    </source>
</evidence>
<keyword evidence="2" id="KW-1185">Reference proteome</keyword>
<organism evidence="1 2">
    <name type="scientific">Mycobacteroides chelonae</name>
    <name type="common">Mycobacterium chelonae</name>
    <dbReference type="NCBI Taxonomy" id="1774"/>
    <lineage>
        <taxon>Bacteria</taxon>
        <taxon>Bacillati</taxon>
        <taxon>Actinomycetota</taxon>
        <taxon>Actinomycetes</taxon>
        <taxon>Mycobacteriales</taxon>
        <taxon>Mycobacteriaceae</taxon>
        <taxon>Mycobacteroides</taxon>
    </lineage>
</organism>
<name>A0A1S1MA37_MYCCH</name>
<dbReference type="AlphaFoldDB" id="A0A1S1MA37"/>